<dbReference type="PROSITE" id="PS51826">
    <property type="entry name" value="PSBD"/>
    <property type="match status" value="2"/>
</dbReference>
<dbReference type="SUPFAM" id="SSF52777">
    <property type="entry name" value="CoA-dependent acyltransferases"/>
    <property type="match status" value="1"/>
</dbReference>
<evidence type="ECO:0000313" key="10">
    <source>
        <dbReference type="EMBL" id="MEY7999897.1"/>
    </source>
</evidence>
<dbReference type="Gene3D" id="4.10.320.10">
    <property type="entry name" value="E3-binding domain"/>
    <property type="match status" value="2"/>
</dbReference>
<dbReference type="RefSeq" id="WP_369703787.1">
    <property type="nucleotide sequence ID" value="NZ_JBGEWD010000005.1"/>
</dbReference>
<comment type="caution">
    <text evidence="10">The sequence shown here is derived from an EMBL/GenBank/DDBJ whole genome shotgun (WGS) entry which is preliminary data.</text>
</comment>
<evidence type="ECO:0000256" key="3">
    <source>
        <dbReference type="ARBA" id="ARBA00022679"/>
    </source>
</evidence>
<dbReference type="EC" id="2.3.1.-" evidence="6"/>
<gene>
    <name evidence="10" type="ORF">AB8U03_06760</name>
</gene>
<name>A0ABV4BM90_9CLOT</name>
<feature type="region of interest" description="Disordered" evidence="7">
    <location>
        <begin position="90"/>
        <end position="116"/>
    </location>
</feature>
<keyword evidence="4 6" id="KW-0450">Lipoyl</keyword>
<dbReference type="InterPro" id="IPR001078">
    <property type="entry name" value="2-oxoacid_DH_actylTfrase"/>
</dbReference>
<dbReference type="SUPFAM" id="SSF51230">
    <property type="entry name" value="Single hybrid motif"/>
    <property type="match status" value="1"/>
</dbReference>
<dbReference type="InterPro" id="IPR023213">
    <property type="entry name" value="CAT-like_dom_sf"/>
</dbReference>
<accession>A0ABV4BM90</accession>
<dbReference type="SUPFAM" id="SSF47005">
    <property type="entry name" value="Peripheral subunit-binding domain of 2-oxo acid dehydrogenase complex"/>
    <property type="match status" value="2"/>
</dbReference>
<dbReference type="InterPro" id="IPR000089">
    <property type="entry name" value="Biotin_lipoyl"/>
</dbReference>
<evidence type="ECO:0000259" key="9">
    <source>
        <dbReference type="PROSITE" id="PS51826"/>
    </source>
</evidence>
<reference evidence="10 11" key="1">
    <citation type="submission" date="2024-08" db="EMBL/GenBank/DDBJ databases">
        <title>Clostridium lapicellarii sp. nov., and Clostridium renhuaiense sp. nov., two species isolated from the mud in a fermentation cellar used for producing sauce-flavour Chinese liquors.</title>
        <authorList>
            <person name="Yang F."/>
            <person name="Wang H."/>
            <person name="Chen L.Q."/>
            <person name="Zhou N."/>
            <person name="Lu J.J."/>
            <person name="Pu X.X."/>
            <person name="Wan B."/>
            <person name="Wang L."/>
            <person name="Liu S.J."/>
        </authorList>
    </citation>
    <scope>NUCLEOTIDE SEQUENCE [LARGE SCALE GENOMIC DNA]</scope>
    <source>
        <strain evidence="10 11">MT-5</strain>
    </source>
</reference>
<keyword evidence="11" id="KW-1185">Reference proteome</keyword>
<evidence type="ECO:0000256" key="7">
    <source>
        <dbReference type="SAM" id="MobiDB-lite"/>
    </source>
</evidence>
<evidence type="ECO:0000256" key="5">
    <source>
        <dbReference type="ARBA" id="ARBA00023315"/>
    </source>
</evidence>
<evidence type="ECO:0000256" key="4">
    <source>
        <dbReference type="ARBA" id="ARBA00022823"/>
    </source>
</evidence>
<organism evidence="10 11">
    <name type="scientific">Clostridium moutaii</name>
    <dbReference type="NCBI Taxonomy" id="3240932"/>
    <lineage>
        <taxon>Bacteria</taxon>
        <taxon>Bacillati</taxon>
        <taxon>Bacillota</taxon>
        <taxon>Clostridia</taxon>
        <taxon>Eubacteriales</taxon>
        <taxon>Clostridiaceae</taxon>
        <taxon>Clostridium</taxon>
    </lineage>
</organism>
<sequence>MSCIEVMPKLGLTMTEGTLVNWHKSEGEKIEKGEILFEVETDKLTNEIEAKEGGVLRKVLVEEGETVKCLVPVAVIADENEDISELLKQAGSQNGESEKEEEEKQPKVQTPAKTAEPVKVGGRIKISPVARKLARQSGANYELITGTGPMGRIVKKDVEGYIENNRIKVSPAAAKLAKELNVDLVGIKKDGRIMKKDVLEASEVAKMTAAVSEEKAEEKVLPQQTVKEVNRGEKEVKMSGMRKVIAKRMSQSVSVSPTVTYNMSMDTSELKRLKNSFKDIFKVTYTDLLIKIVSQVLKEFPLANCSVEGDTFILKNYVNMGVAVALEDGLLVPVIKDCDIKGLKQITTEFKELAKKARENQLGPDDLTGGTFTITNLGMFGIDTFSPIINQPEVAILGVNKIVETPVVENGEIVIKPLMSLSLTADHRAIDGAYAARFLQRVKQYVEKPGLLIL</sequence>
<dbReference type="Pfam" id="PF00198">
    <property type="entry name" value="2-oxoacid_dh"/>
    <property type="match status" value="1"/>
</dbReference>
<dbReference type="Proteomes" id="UP001564657">
    <property type="component" value="Unassembled WGS sequence"/>
</dbReference>
<feature type="domain" description="Peripheral subunit-binding (PSBD)" evidence="9">
    <location>
        <begin position="125"/>
        <end position="162"/>
    </location>
</feature>
<comment type="cofactor">
    <cofactor evidence="1 6">
        <name>(R)-lipoate</name>
        <dbReference type="ChEBI" id="CHEBI:83088"/>
    </cofactor>
</comment>
<dbReference type="PANTHER" id="PTHR43178">
    <property type="entry name" value="DIHYDROLIPOAMIDE ACETYLTRANSFERASE COMPONENT OF PYRUVATE DEHYDROGENASE COMPLEX"/>
    <property type="match status" value="1"/>
</dbReference>
<dbReference type="InterPro" id="IPR036625">
    <property type="entry name" value="E3-bd_dom_sf"/>
</dbReference>
<dbReference type="Gene3D" id="2.40.50.100">
    <property type="match status" value="1"/>
</dbReference>
<evidence type="ECO:0000256" key="6">
    <source>
        <dbReference type="RuleBase" id="RU003423"/>
    </source>
</evidence>
<dbReference type="Pfam" id="PF02817">
    <property type="entry name" value="E3_binding"/>
    <property type="match status" value="2"/>
</dbReference>
<feature type="domain" description="Lipoyl-binding" evidence="8">
    <location>
        <begin position="2"/>
        <end position="77"/>
    </location>
</feature>
<protein>
    <recommendedName>
        <fullName evidence="6">Dihydrolipoamide acetyltransferase component of pyruvate dehydrogenase complex</fullName>
        <ecNumber evidence="6">2.3.1.-</ecNumber>
    </recommendedName>
</protein>
<dbReference type="EMBL" id="JBGEWD010000005">
    <property type="protein sequence ID" value="MEY7999897.1"/>
    <property type="molecule type" value="Genomic_DNA"/>
</dbReference>
<evidence type="ECO:0000256" key="1">
    <source>
        <dbReference type="ARBA" id="ARBA00001938"/>
    </source>
</evidence>
<evidence type="ECO:0000259" key="8">
    <source>
        <dbReference type="PROSITE" id="PS50968"/>
    </source>
</evidence>
<dbReference type="Gene3D" id="3.30.559.10">
    <property type="entry name" value="Chloramphenicol acetyltransferase-like domain"/>
    <property type="match status" value="1"/>
</dbReference>
<keyword evidence="3 6" id="KW-0808">Transferase</keyword>
<dbReference type="PANTHER" id="PTHR43178:SF5">
    <property type="entry name" value="LIPOAMIDE ACYLTRANSFERASE COMPONENT OF BRANCHED-CHAIN ALPHA-KETO ACID DEHYDROGENASE COMPLEX, MITOCHONDRIAL"/>
    <property type="match status" value="1"/>
</dbReference>
<dbReference type="PROSITE" id="PS50968">
    <property type="entry name" value="BIOTINYL_LIPOYL"/>
    <property type="match status" value="1"/>
</dbReference>
<dbReference type="InterPro" id="IPR004167">
    <property type="entry name" value="PSBD"/>
</dbReference>
<proteinExistence type="inferred from homology"/>
<keyword evidence="5 6" id="KW-0012">Acyltransferase</keyword>
<dbReference type="InterPro" id="IPR050743">
    <property type="entry name" value="2-oxoacid_DH_E2_comp"/>
</dbReference>
<dbReference type="InterPro" id="IPR011053">
    <property type="entry name" value="Single_hybrid_motif"/>
</dbReference>
<comment type="similarity">
    <text evidence="2 6">Belongs to the 2-oxoacid dehydrogenase family.</text>
</comment>
<evidence type="ECO:0000256" key="2">
    <source>
        <dbReference type="ARBA" id="ARBA00007317"/>
    </source>
</evidence>
<dbReference type="CDD" id="cd06849">
    <property type="entry name" value="lipoyl_domain"/>
    <property type="match status" value="1"/>
</dbReference>
<feature type="domain" description="Peripheral subunit-binding (PSBD)" evidence="9">
    <location>
        <begin position="168"/>
        <end position="202"/>
    </location>
</feature>
<dbReference type="Pfam" id="PF00364">
    <property type="entry name" value="Biotin_lipoyl"/>
    <property type="match status" value="1"/>
</dbReference>
<evidence type="ECO:0000313" key="11">
    <source>
        <dbReference type="Proteomes" id="UP001564657"/>
    </source>
</evidence>